<dbReference type="Proteomes" id="UP001597641">
    <property type="component" value="Unassembled WGS sequence"/>
</dbReference>
<proteinExistence type="predicted"/>
<evidence type="ECO:0000313" key="1">
    <source>
        <dbReference type="EMBL" id="MFD3002627.1"/>
    </source>
</evidence>
<organism evidence="1 2">
    <name type="scientific">Pontibacter toksunensis</name>
    <dbReference type="NCBI Taxonomy" id="1332631"/>
    <lineage>
        <taxon>Bacteria</taxon>
        <taxon>Pseudomonadati</taxon>
        <taxon>Bacteroidota</taxon>
        <taxon>Cytophagia</taxon>
        <taxon>Cytophagales</taxon>
        <taxon>Hymenobacteraceae</taxon>
        <taxon>Pontibacter</taxon>
    </lineage>
</organism>
<dbReference type="EMBL" id="JBHUOX010000018">
    <property type="protein sequence ID" value="MFD3002627.1"/>
    <property type="molecule type" value="Genomic_DNA"/>
</dbReference>
<name>A0ABW6BZU9_9BACT</name>
<protein>
    <submittedName>
        <fullName evidence="1">Uncharacterized protein</fullName>
    </submittedName>
</protein>
<dbReference type="RefSeq" id="WP_377488381.1">
    <property type="nucleotide sequence ID" value="NZ_JBHUOX010000018.1"/>
</dbReference>
<evidence type="ECO:0000313" key="2">
    <source>
        <dbReference type="Proteomes" id="UP001597641"/>
    </source>
</evidence>
<gene>
    <name evidence="1" type="ORF">ACFS7Z_19810</name>
</gene>
<keyword evidence="2" id="KW-1185">Reference proteome</keyword>
<sequence length="91" mass="10574">MIKQAQEGKSDCNTQPPAQVHHFHLHPGFFPIQPEVIIYQLIDFYIYEKHGNQEEAISMGSRWSLWPTSEDSPLVKLTQGHVFEEAVKRKK</sequence>
<reference evidence="2" key="1">
    <citation type="journal article" date="2019" name="Int. J. Syst. Evol. Microbiol.">
        <title>The Global Catalogue of Microorganisms (GCM) 10K type strain sequencing project: providing services to taxonomists for standard genome sequencing and annotation.</title>
        <authorList>
            <consortium name="The Broad Institute Genomics Platform"/>
            <consortium name="The Broad Institute Genome Sequencing Center for Infectious Disease"/>
            <person name="Wu L."/>
            <person name="Ma J."/>
        </authorList>
    </citation>
    <scope>NUCLEOTIDE SEQUENCE [LARGE SCALE GENOMIC DNA]</scope>
    <source>
        <strain evidence="2">KCTC 23984</strain>
    </source>
</reference>
<comment type="caution">
    <text evidence="1">The sequence shown here is derived from an EMBL/GenBank/DDBJ whole genome shotgun (WGS) entry which is preliminary data.</text>
</comment>
<accession>A0ABW6BZU9</accession>